<dbReference type="GO" id="GO:0061710">
    <property type="term" value="F:L-threonylcarbamoyladenylate synthase"/>
    <property type="evidence" value="ECO:0007669"/>
    <property type="project" value="UniProtKB-EC"/>
</dbReference>
<evidence type="ECO:0000256" key="5">
    <source>
        <dbReference type="ARBA" id="ARBA00022679"/>
    </source>
</evidence>
<keyword evidence="5" id="KW-0808">Transferase</keyword>
<reference evidence="13 16" key="1">
    <citation type="journal article" date="2012" name="J. Bacteriol.">
        <title>Draft Genome Sequence of Turicella otitidis ATCC 51513, Isolated from Middle Ear Fluid from a Child with Otitis Media.</title>
        <authorList>
            <person name="Brinkrolf K."/>
            <person name="Schneider J."/>
            <person name="Knecht M."/>
            <person name="Ruckert C."/>
            <person name="Tauch A."/>
        </authorList>
    </citation>
    <scope>NUCLEOTIDE SEQUENCE [LARGE SCALE GENOMIC DNA]</scope>
    <source>
        <strain evidence="13 16">ATCC 51513</strain>
    </source>
</reference>
<evidence type="ECO:0000256" key="3">
    <source>
        <dbReference type="ARBA" id="ARBA00012584"/>
    </source>
</evidence>
<name>I7JVY1_9CORY</name>
<dbReference type="SUPFAM" id="SSF55821">
    <property type="entry name" value="YrdC/RibB"/>
    <property type="match status" value="1"/>
</dbReference>
<keyword evidence="6" id="KW-0819">tRNA processing</keyword>
<dbReference type="Proteomes" id="UP000011016">
    <property type="component" value="Unassembled WGS sequence"/>
</dbReference>
<dbReference type="GO" id="GO:0008033">
    <property type="term" value="P:tRNA processing"/>
    <property type="evidence" value="ECO:0007669"/>
    <property type="project" value="UniProtKB-KW"/>
</dbReference>
<dbReference type="EC" id="2.7.7.87" evidence="3"/>
<evidence type="ECO:0000256" key="9">
    <source>
        <dbReference type="ARBA" id="ARBA00022840"/>
    </source>
</evidence>
<dbReference type="Gene3D" id="3.90.870.10">
    <property type="entry name" value="DHBP synthase"/>
    <property type="match status" value="1"/>
</dbReference>
<dbReference type="GO" id="GO:0006450">
    <property type="term" value="P:regulation of translational fidelity"/>
    <property type="evidence" value="ECO:0007669"/>
    <property type="project" value="TreeGrafter"/>
</dbReference>
<dbReference type="EMBL" id="CAJZ01000094">
    <property type="protein sequence ID" value="CCI83351.1"/>
    <property type="molecule type" value="Genomic_DNA"/>
</dbReference>
<dbReference type="STRING" id="29321.AAV33_01110"/>
<protein>
    <recommendedName>
        <fullName evidence="10">L-threonylcarbamoyladenylate synthase</fullName>
        <ecNumber evidence="3">2.7.7.87</ecNumber>
    </recommendedName>
    <alternativeName>
        <fullName evidence="10">L-threonylcarbamoyladenylate synthase</fullName>
    </alternativeName>
</protein>
<comment type="subcellular location">
    <subcellularLocation>
        <location evidence="1">Cytoplasm</location>
    </subcellularLocation>
</comment>
<dbReference type="Pfam" id="PF01300">
    <property type="entry name" value="Sua5_yciO_yrdC"/>
    <property type="match status" value="1"/>
</dbReference>
<dbReference type="RefSeq" id="WP_004600806.1">
    <property type="nucleotide sequence ID" value="NZ_HF541866.1"/>
</dbReference>
<evidence type="ECO:0000256" key="7">
    <source>
        <dbReference type="ARBA" id="ARBA00022695"/>
    </source>
</evidence>
<dbReference type="HOGENOM" id="CLU_031397_3_1_11"/>
<dbReference type="PANTHER" id="PTHR17490">
    <property type="entry name" value="SUA5"/>
    <property type="match status" value="1"/>
</dbReference>
<feature type="domain" description="YrdC-like" evidence="12">
    <location>
        <begin position="14"/>
        <end position="199"/>
    </location>
</feature>
<dbReference type="EMBL" id="AHAE01000040">
    <property type="protein sequence ID" value="EJZ82150.1"/>
    <property type="molecule type" value="Genomic_DNA"/>
</dbReference>
<dbReference type="OrthoDB" id="9814580at2"/>
<evidence type="ECO:0000313" key="13">
    <source>
        <dbReference type="EMBL" id="CCI83351.1"/>
    </source>
</evidence>
<dbReference type="InterPro" id="IPR050156">
    <property type="entry name" value="TC-AMP_synthase_SUA5"/>
</dbReference>
<evidence type="ECO:0000256" key="8">
    <source>
        <dbReference type="ARBA" id="ARBA00022741"/>
    </source>
</evidence>
<dbReference type="InterPro" id="IPR006070">
    <property type="entry name" value="Sua5-like_dom"/>
</dbReference>
<dbReference type="AlphaFoldDB" id="I7JVY1"/>
<comment type="catalytic activity">
    <reaction evidence="11">
        <text>L-threonine + hydrogencarbonate + ATP = L-threonylcarbamoyladenylate + diphosphate + H2O</text>
        <dbReference type="Rhea" id="RHEA:36407"/>
        <dbReference type="ChEBI" id="CHEBI:15377"/>
        <dbReference type="ChEBI" id="CHEBI:17544"/>
        <dbReference type="ChEBI" id="CHEBI:30616"/>
        <dbReference type="ChEBI" id="CHEBI:33019"/>
        <dbReference type="ChEBI" id="CHEBI:57926"/>
        <dbReference type="ChEBI" id="CHEBI:73682"/>
        <dbReference type="EC" id="2.7.7.87"/>
    </reaction>
</comment>
<reference evidence="14 15" key="2">
    <citation type="submission" date="2012-08" db="EMBL/GenBank/DDBJ databases">
        <title>The Genome Sequence of Turicella otitidis ATCC 51513.</title>
        <authorList>
            <consortium name="The Broad Institute Genome Sequencing Platform"/>
            <person name="Earl A."/>
            <person name="Ward D."/>
            <person name="Feldgarden M."/>
            <person name="Gevers D."/>
            <person name="Huys G."/>
            <person name="Walker B."/>
            <person name="Young S.K."/>
            <person name="Zeng Q."/>
            <person name="Gargeya S."/>
            <person name="Fitzgerald M."/>
            <person name="Haas B."/>
            <person name="Abouelleil A."/>
            <person name="Alvarado L."/>
            <person name="Arachchi H.M."/>
            <person name="Berlin A.M."/>
            <person name="Chapman S.B."/>
            <person name="Goldberg J."/>
            <person name="Griggs A."/>
            <person name="Gujja S."/>
            <person name="Hansen M."/>
            <person name="Howarth C."/>
            <person name="Imamovic A."/>
            <person name="Larimer J."/>
            <person name="McCowen C."/>
            <person name="Montmayeur A."/>
            <person name="Murphy C."/>
            <person name="Neiman D."/>
            <person name="Pearson M."/>
            <person name="Priest M."/>
            <person name="Roberts A."/>
            <person name="Saif S."/>
            <person name="Shea T."/>
            <person name="Sisk P."/>
            <person name="Sykes S."/>
            <person name="Wortman J."/>
            <person name="Nusbaum C."/>
            <person name="Birren B."/>
        </authorList>
    </citation>
    <scope>NUCLEOTIDE SEQUENCE [LARGE SCALE GENOMIC DNA]</scope>
    <source>
        <strain evidence="14 15">ATCC 51513</strain>
    </source>
</reference>
<evidence type="ECO:0000256" key="1">
    <source>
        <dbReference type="ARBA" id="ARBA00004496"/>
    </source>
</evidence>
<dbReference type="eggNOG" id="COG0009">
    <property type="taxonomic scope" value="Bacteria"/>
</dbReference>
<dbReference type="NCBIfam" id="TIGR00057">
    <property type="entry name" value="L-threonylcarbamoyladenylate synthase"/>
    <property type="match status" value="1"/>
</dbReference>
<sequence>MGAILSCAEERERRRSLEVAIDAVRDGKLVVTPTDTLYGIGADAFNRQAVADLLAAKRRGPDYPVPVLVGSWSTIAGLVSRQTDEMTALVKAFWPGGLSLVVEQAPSLPWDLGDSRGTVMLRMPNHPVALQLLREVGPMAVSSANLHGQQPPTSAQAARQQLGDAVEVYLDAGPAQLGEASTIVDLAHGRPRVLRAGAVATADVARVLGVAAEELERD</sequence>
<keyword evidence="8" id="KW-0547">Nucleotide-binding</keyword>
<proteinExistence type="inferred from homology"/>
<organism evidence="13 16">
    <name type="scientific">Corynebacterium otitidis ATCC 51513</name>
    <dbReference type="NCBI Taxonomy" id="883169"/>
    <lineage>
        <taxon>Bacteria</taxon>
        <taxon>Bacillati</taxon>
        <taxon>Actinomycetota</taxon>
        <taxon>Actinomycetes</taxon>
        <taxon>Mycobacteriales</taxon>
        <taxon>Corynebacteriaceae</taxon>
        <taxon>Corynebacterium</taxon>
    </lineage>
</organism>
<dbReference type="Proteomes" id="UP000006078">
    <property type="component" value="Unassembled WGS sequence"/>
</dbReference>
<evidence type="ECO:0000313" key="16">
    <source>
        <dbReference type="Proteomes" id="UP000011016"/>
    </source>
</evidence>
<dbReference type="InterPro" id="IPR017945">
    <property type="entry name" value="DHBP_synth_RibB-like_a/b_dom"/>
</dbReference>
<dbReference type="GO" id="GO:0005737">
    <property type="term" value="C:cytoplasm"/>
    <property type="evidence" value="ECO:0007669"/>
    <property type="project" value="UniProtKB-SubCell"/>
</dbReference>
<keyword evidence="15" id="KW-1185">Reference proteome</keyword>
<evidence type="ECO:0000256" key="4">
    <source>
        <dbReference type="ARBA" id="ARBA00022490"/>
    </source>
</evidence>
<evidence type="ECO:0000256" key="2">
    <source>
        <dbReference type="ARBA" id="ARBA00007663"/>
    </source>
</evidence>
<dbReference type="PROSITE" id="PS51163">
    <property type="entry name" value="YRDC"/>
    <property type="match status" value="1"/>
</dbReference>
<comment type="caution">
    <text evidence="13">The sequence shown here is derived from an EMBL/GenBank/DDBJ whole genome shotgun (WGS) entry which is preliminary data.</text>
</comment>
<evidence type="ECO:0000313" key="14">
    <source>
        <dbReference type="EMBL" id="EJZ82150.1"/>
    </source>
</evidence>
<comment type="similarity">
    <text evidence="2">Belongs to the SUA5 family.</text>
</comment>
<gene>
    <name evidence="13" type="ORF">BN46_0615</name>
    <name evidence="14" type="ORF">HMPREF9719_00916</name>
</gene>
<evidence type="ECO:0000259" key="12">
    <source>
        <dbReference type="PROSITE" id="PS51163"/>
    </source>
</evidence>
<dbReference type="GO" id="GO:0000049">
    <property type="term" value="F:tRNA binding"/>
    <property type="evidence" value="ECO:0007669"/>
    <property type="project" value="TreeGrafter"/>
</dbReference>
<dbReference type="GO" id="GO:0005524">
    <property type="term" value="F:ATP binding"/>
    <property type="evidence" value="ECO:0007669"/>
    <property type="project" value="UniProtKB-KW"/>
</dbReference>
<keyword evidence="4" id="KW-0963">Cytoplasm</keyword>
<evidence type="ECO:0000256" key="11">
    <source>
        <dbReference type="ARBA" id="ARBA00048366"/>
    </source>
</evidence>
<accession>I7JVY1</accession>
<dbReference type="PANTHER" id="PTHR17490:SF16">
    <property type="entry name" value="THREONYLCARBAMOYL-AMP SYNTHASE"/>
    <property type="match status" value="1"/>
</dbReference>
<keyword evidence="7" id="KW-0548">Nucleotidyltransferase</keyword>
<dbReference type="PATRIC" id="fig|883169.3.peg.881"/>
<keyword evidence="9" id="KW-0067">ATP-binding</keyword>
<evidence type="ECO:0000256" key="10">
    <source>
        <dbReference type="ARBA" id="ARBA00029774"/>
    </source>
</evidence>
<dbReference type="GO" id="GO:0003725">
    <property type="term" value="F:double-stranded RNA binding"/>
    <property type="evidence" value="ECO:0007669"/>
    <property type="project" value="InterPro"/>
</dbReference>
<evidence type="ECO:0000256" key="6">
    <source>
        <dbReference type="ARBA" id="ARBA00022694"/>
    </source>
</evidence>
<evidence type="ECO:0000313" key="15">
    <source>
        <dbReference type="Proteomes" id="UP000006078"/>
    </source>
</evidence>